<dbReference type="PROSITE" id="PS51348">
    <property type="entry name" value="GLYCOSYL_HYDROL_F22_2"/>
    <property type="match status" value="1"/>
</dbReference>
<dbReference type="InterPro" id="IPR001916">
    <property type="entry name" value="Glyco_hydro_22"/>
</dbReference>
<feature type="region of interest" description="Disordered" evidence="2">
    <location>
        <begin position="80"/>
        <end position="206"/>
    </location>
</feature>
<feature type="compositionally biased region" description="Polar residues" evidence="2">
    <location>
        <begin position="164"/>
        <end position="188"/>
    </location>
</feature>
<feature type="compositionally biased region" description="Acidic residues" evidence="2">
    <location>
        <begin position="101"/>
        <end position="111"/>
    </location>
</feature>
<evidence type="ECO:0000256" key="2">
    <source>
        <dbReference type="SAM" id="MobiDB-lite"/>
    </source>
</evidence>
<evidence type="ECO:0000313" key="6">
    <source>
        <dbReference type="Proteomes" id="UP001239994"/>
    </source>
</evidence>
<dbReference type="Proteomes" id="UP001239994">
    <property type="component" value="Unassembled WGS sequence"/>
</dbReference>
<dbReference type="Gene3D" id="1.10.530.10">
    <property type="match status" value="1"/>
</dbReference>
<dbReference type="GO" id="GO:0003796">
    <property type="term" value="F:lysozyme activity"/>
    <property type="evidence" value="ECO:0007669"/>
    <property type="project" value="TreeGrafter"/>
</dbReference>
<feature type="signal peptide" evidence="3">
    <location>
        <begin position="1"/>
        <end position="25"/>
    </location>
</feature>
<dbReference type="PANTHER" id="PTHR11407:SF69">
    <property type="entry name" value="LYSOZYME C, MILK ISOZYME"/>
    <property type="match status" value="1"/>
</dbReference>
<keyword evidence="1" id="KW-1015">Disulfide bond</keyword>
<feature type="chain" id="PRO_5042138057" description="Glycosyl hydrolases family 22 (GH22) domain-containing protein" evidence="3">
    <location>
        <begin position="26"/>
        <end position="298"/>
    </location>
</feature>
<dbReference type="AlphaFoldDB" id="A0AAD8ZR62"/>
<feature type="compositionally biased region" description="Basic residues" evidence="2">
    <location>
        <begin position="130"/>
        <end position="139"/>
    </location>
</feature>
<accession>A0AAD8ZR62</accession>
<proteinExistence type="predicted"/>
<keyword evidence="6" id="KW-1185">Reference proteome</keyword>
<dbReference type="InterPro" id="IPR019799">
    <property type="entry name" value="Glyco_hydro_22_CS"/>
</dbReference>
<name>A0AAD8ZR62_9TELE</name>
<comment type="caution">
    <text evidence="5">The sequence shown here is derived from an EMBL/GenBank/DDBJ whole genome shotgun (WGS) entry which is preliminary data.</text>
</comment>
<evidence type="ECO:0000313" key="5">
    <source>
        <dbReference type="EMBL" id="KAK1803036.1"/>
    </source>
</evidence>
<dbReference type="PANTHER" id="PTHR11407">
    <property type="entry name" value="LYSOZYME C"/>
    <property type="match status" value="1"/>
</dbReference>
<protein>
    <recommendedName>
        <fullName evidence="4">Glycosyl hydrolases family 22 (GH22) domain-containing protein</fullName>
    </recommendedName>
</protein>
<dbReference type="SUPFAM" id="SSF53955">
    <property type="entry name" value="Lysozyme-like"/>
    <property type="match status" value="1"/>
</dbReference>
<dbReference type="InterPro" id="IPR023346">
    <property type="entry name" value="Lysozyme-like_dom_sf"/>
</dbReference>
<organism evidence="5 6">
    <name type="scientific">Electrophorus voltai</name>
    <dbReference type="NCBI Taxonomy" id="2609070"/>
    <lineage>
        <taxon>Eukaryota</taxon>
        <taxon>Metazoa</taxon>
        <taxon>Chordata</taxon>
        <taxon>Craniata</taxon>
        <taxon>Vertebrata</taxon>
        <taxon>Euteleostomi</taxon>
        <taxon>Actinopterygii</taxon>
        <taxon>Neopterygii</taxon>
        <taxon>Teleostei</taxon>
        <taxon>Ostariophysi</taxon>
        <taxon>Gymnotiformes</taxon>
        <taxon>Gymnotoidei</taxon>
        <taxon>Gymnotidae</taxon>
        <taxon>Electrophorus</taxon>
    </lineage>
</organism>
<gene>
    <name evidence="5" type="ORF">P4O66_021573</name>
</gene>
<keyword evidence="3" id="KW-0732">Signal</keyword>
<reference evidence="5" key="1">
    <citation type="submission" date="2023-03" db="EMBL/GenBank/DDBJ databases">
        <title>Electrophorus voltai genome.</title>
        <authorList>
            <person name="Bian C."/>
        </authorList>
    </citation>
    <scope>NUCLEOTIDE SEQUENCE</scope>
    <source>
        <strain evidence="5">CB-2022</strain>
        <tissue evidence="5">Muscle</tissue>
    </source>
</reference>
<dbReference type="PROSITE" id="PS00128">
    <property type="entry name" value="GLYCOSYL_HYDROL_F22_1"/>
    <property type="match status" value="1"/>
</dbReference>
<dbReference type="Pfam" id="PF00062">
    <property type="entry name" value="Lys"/>
    <property type="match status" value="1"/>
</dbReference>
<evidence type="ECO:0000256" key="3">
    <source>
        <dbReference type="SAM" id="SignalP"/>
    </source>
</evidence>
<evidence type="ECO:0000256" key="1">
    <source>
        <dbReference type="ARBA" id="ARBA00023157"/>
    </source>
</evidence>
<sequence>MQIHLALKMLVVLAVVLLARGVSEARTLSKCELRDRLNTTLPADVLDYIGELAKLVCFVEMSSGFDTAKSHNISVPELYGTSDERCDGEYQSNTTHGPSSEESDEDEDETTEPTLTTSAVNTAISPGGRASHHNRRARSVQRTSSSEEDDEAEEDDEDDERDTSVSISPAVNVSATSPPRTNGTPFNISTSAAVHRRRRSAHHEKPKNTEEWKLYGLFQLPDHIACSSGSQQSLNLCNMTCNRLLDDDISDDITCVGIVIRKMFSLSNEQSEEYVQEQYPAIPPECWGVKDSQYFSIC</sequence>
<feature type="compositionally biased region" description="Acidic residues" evidence="2">
    <location>
        <begin position="146"/>
        <end position="161"/>
    </location>
</feature>
<dbReference type="EMBL" id="JAROKS010000006">
    <property type="protein sequence ID" value="KAK1803036.1"/>
    <property type="molecule type" value="Genomic_DNA"/>
</dbReference>
<feature type="domain" description="Glycosyl hydrolases family 22 (GH22)" evidence="4">
    <location>
        <begin position="237"/>
        <end position="255"/>
    </location>
</feature>
<evidence type="ECO:0000259" key="4">
    <source>
        <dbReference type="PROSITE" id="PS00128"/>
    </source>
</evidence>
<feature type="compositionally biased region" description="Basic residues" evidence="2">
    <location>
        <begin position="194"/>
        <end position="205"/>
    </location>
</feature>